<keyword evidence="5" id="KW-1185">Reference proteome</keyword>
<proteinExistence type="inferred from homology"/>
<evidence type="ECO:0000256" key="2">
    <source>
        <dbReference type="ARBA" id="ARBA00023002"/>
    </source>
</evidence>
<dbReference type="Gene3D" id="3.40.50.720">
    <property type="entry name" value="NAD(P)-binding Rossmann-like Domain"/>
    <property type="match status" value="1"/>
</dbReference>
<evidence type="ECO:0000313" key="4">
    <source>
        <dbReference type="EMBL" id="EYF07812.1"/>
    </source>
</evidence>
<dbReference type="EMBL" id="ASRX01000006">
    <property type="protein sequence ID" value="EYF07812.1"/>
    <property type="molecule type" value="Genomic_DNA"/>
</dbReference>
<dbReference type="PANTHER" id="PTHR43639">
    <property type="entry name" value="OXIDOREDUCTASE, SHORT-CHAIN DEHYDROGENASE/REDUCTASE FAMILY (AFU_ORTHOLOGUE AFUA_5G02870)"/>
    <property type="match status" value="1"/>
</dbReference>
<dbReference type="RefSeq" id="WP_044236548.1">
    <property type="nucleotide sequence ID" value="NZ_ASRX01000006.1"/>
</dbReference>
<dbReference type="OrthoDB" id="5512800at2"/>
<dbReference type="STRING" id="1192034.CAP_6834"/>
<accession>A0A017TFV6</accession>
<feature type="region of interest" description="Disordered" evidence="3">
    <location>
        <begin position="48"/>
        <end position="70"/>
    </location>
</feature>
<evidence type="ECO:0000256" key="1">
    <source>
        <dbReference type="ARBA" id="ARBA00006484"/>
    </source>
</evidence>
<dbReference type="Pfam" id="PF13561">
    <property type="entry name" value="adh_short_C2"/>
    <property type="match status" value="1"/>
</dbReference>
<organism evidence="4 5">
    <name type="scientific">Chondromyces apiculatus DSM 436</name>
    <dbReference type="NCBI Taxonomy" id="1192034"/>
    <lineage>
        <taxon>Bacteria</taxon>
        <taxon>Pseudomonadati</taxon>
        <taxon>Myxococcota</taxon>
        <taxon>Polyangia</taxon>
        <taxon>Polyangiales</taxon>
        <taxon>Polyangiaceae</taxon>
        <taxon>Chondromyces</taxon>
    </lineage>
</organism>
<sequence>MSDARRVLLVGATGHLGRALAFALAARGDHLVLTARDPARLQSLAADLTAPSSSTHPSPSAPPPQVIPADLRAPDAPARIATAALATGDIDHLLLASGPFPRTPLADLDRDALLDALTVHAVAPLLLASALSPALARRHGAIVALGDAGVARPYPNHLAYITAKGALDAGLRTLALELAPHVRVNLLSLGVVTDPEASRDPARFPRLAARATLGRFGTPAEVVHAALALLDATWTTGEVWGLGR</sequence>
<comment type="caution">
    <text evidence="4">The sequence shown here is derived from an EMBL/GenBank/DDBJ whole genome shotgun (WGS) entry which is preliminary data.</text>
</comment>
<dbReference type="PRINTS" id="PR00081">
    <property type="entry name" value="GDHRDH"/>
</dbReference>
<dbReference type="SUPFAM" id="SSF51735">
    <property type="entry name" value="NAD(P)-binding Rossmann-fold domains"/>
    <property type="match status" value="1"/>
</dbReference>
<comment type="similarity">
    <text evidence="1">Belongs to the short-chain dehydrogenases/reductases (SDR) family.</text>
</comment>
<dbReference type="AlphaFoldDB" id="A0A017TFV6"/>
<gene>
    <name evidence="4" type="ORF">CAP_6834</name>
</gene>
<reference evidence="4 5" key="1">
    <citation type="submission" date="2013-05" db="EMBL/GenBank/DDBJ databases">
        <title>Genome assembly of Chondromyces apiculatus DSM 436.</title>
        <authorList>
            <person name="Sharma G."/>
            <person name="Khatri I."/>
            <person name="Kaur C."/>
            <person name="Mayilraj S."/>
            <person name="Subramanian S."/>
        </authorList>
    </citation>
    <scope>NUCLEOTIDE SEQUENCE [LARGE SCALE GENOMIC DNA]</scope>
    <source>
        <strain evidence="4 5">DSM 436</strain>
    </source>
</reference>
<name>A0A017TFV6_9BACT</name>
<dbReference type="Proteomes" id="UP000019678">
    <property type="component" value="Unassembled WGS sequence"/>
</dbReference>
<keyword evidence="2" id="KW-0560">Oxidoreductase</keyword>
<dbReference type="PANTHER" id="PTHR43639:SF1">
    <property type="entry name" value="SHORT-CHAIN DEHYDROGENASE_REDUCTASE FAMILY PROTEIN"/>
    <property type="match status" value="1"/>
</dbReference>
<evidence type="ECO:0000256" key="3">
    <source>
        <dbReference type="SAM" id="MobiDB-lite"/>
    </source>
</evidence>
<evidence type="ECO:0000313" key="5">
    <source>
        <dbReference type="Proteomes" id="UP000019678"/>
    </source>
</evidence>
<dbReference type="GO" id="GO:0016491">
    <property type="term" value="F:oxidoreductase activity"/>
    <property type="evidence" value="ECO:0007669"/>
    <property type="project" value="UniProtKB-KW"/>
</dbReference>
<protein>
    <submittedName>
        <fullName evidence="4">Short-chain dehydrogenase/reductase SDR</fullName>
    </submittedName>
</protein>
<dbReference type="eggNOG" id="COG1028">
    <property type="taxonomic scope" value="Bacteria"/>
</dbReference>
<feature type="compositionally biased region" description="Low complexity" evidence="3">
    <location>
        <begin position="49"/>
        <end position="58"/>
    </location>
</feature>
<dbReference type="InterPro" id="IPR002347">
    <property type="entry name" value="SDR_fam"/>
</dbReference>
<dbReference type="InterPro" id="IPR036291">
    <property type="entry name" value="NAD(P)-bd_dom_sf"/>
</dbReference>